<keyword evidence="9" id="KW-1185">Reference proteome</keyword>
<reference evidence="8" key="1">
    <citation type="submission" date="2023-01" db="EMBL/GenBank/DDBJ databases">
        <title>The genome sequence of Kordiimonadaceae bacterium 6D33.</title>
        <authorList>
            <person name="Liu Y."/>
        </authorList>
    </citation>
    <scope>NUCLEOTIDE SEQUENCE</scope>
    <source>
        <strain evidence="8">6D33</strain>
    </source>
</reference>
<dbReference type="EMBL" id="CP116805">
    <property type="protein sequence ID" value="WCL53732.1"/>
    <property type="molecule type" value="Genomic_DNA"/>
</dbReference>
<dbReference type="SUPFAM" id="SSF56935">
    <property type="entry name" value="Porins"/>
    <property type="match status" value="1"/>
</dbReference>
<feature type="domain" description="TonB-dependent receptor-like beta-barrel" evidence="6">
    <location>
        <begin position="385"/>
        <end position="782"/>
    </location>
</feature>
<dbReference type="InterPro" id="IPR037066">
    <property type="entry name" value="Plug_dom_sf"/>
</dbReference>
<gene>
    <name evidence="8" type="ORF">PH603_14420</name>
</gene>
<evidence type="ECO:0000256" key="2">
    <source>
        <dbReference type="ARBA" id="ARBA00023136"/>
    </source>
</evidence>
<dbReference type="InterPro" id="IPR000531">
    <property type="entry name" value="Beta-barrel_TonB"/>
</dbReference>
<dbReference type="GO" id="GO:0009279">
    <property type="term" value="C:cell outer membrane"/>
    <property type="evidence" value="ECO:0007669"/>
    <property type="project" value="UniProtKB-SubCell"/>
</dbReference>
<evidence type="ECO:0000256" key="3">
    <source>
        <dbReference type="ARBA" id="ARBA00023237"/>
    </source>
</evidence>
<name>A0AAF0BL53_9PROT</name>
<dbReference type="Pfam" id="PF00593">
    <property type="entry name" value="TonB_dep_Rec_b-barrel"/>
    <property type="match status" value="1"/>
</dbReference>
<evidence type="ECO:0000259" key="7">
    <source>
        <dbReference type="Pfam" id="PF07715"/>
    </source>
</evidence>
<accession>A0AAF0BL53</accession>
<dbReference type="Pfam" id="PF07715">
    <property type="entry name" value="Plug"/>
    <property type="match status" value="1"/>
</dbReference>
<dbReference type="PANTHER" id="PTHR40980:SF5">
    <property type="entry name" value="TONB-DEPENDENT RECEPTOR"/>
    <property type="match status" value="1"/>
</dbReference>
<dbReference type="InterPro" id="IPR036942">
    <property type="entry name" value="Beta-barrel_TonB_sf"/>
</dbReference>
<proteinExistence type="inferred from homology"/>
<evidence type="ECO:0000256" key="5">
    <source>
        <dbReference type="SAM" id="SignalP"/>
    </source>
</evidence>
<dbReference type="Gene3D" id="2.40.170.20">
    <property type="entry name" value="TonB-dependent receptor, beta-barrel domain"/>
    <property type="match status" value="1"/>
</dbReference>
<dbReference type="KEGG" id="gso:PH603_14420"/>
<keyword evidence="5" id="KW-0732">Signal</keyword>
<keyword evidence="2 4" id="KW-0472">Membrane</keyword>
<keyword evidence="3" id="KW-0998">Cell outer membrane</keyword>
<dbReference type="PANTHER" id="PTHR40980">
    <property type="entry name" value="PLUG DOMAIN-CONTAINING PROTEIN"/>
    <property type="match status" value="1"/>
</dbReference>
<organism evidence="8 9">
    <name type="scientific">Gimibacter soli</name>
    <dbReference type="NCBI Taxonomy" id="3024400"/>
    <lineage>
        <taxon>Bacteria</taxon>
        <taxon>Pseudomonadati</taxon>
        <taxon>Pseudomonadota</taxon>
        <taxon>Alphaproteobacteria</taxon>
        <taxon>Kordiimonadales</taxon>
        <taxon>Temperatibacteraceae</taxon>
        <taxon>Gimibacter</taxon>
    </lineage>
</organism>
<keyword evidence="8" id="KW-0675">Receptor</keyword>
<comment type="similarity">
    <text evidence="4">Belongs to the TonB-dependent receptor family.</text>
</comment>
<evidence type="ECO:0000313" key="9">
    <source>
        <dbReference type="Proteomes" id="UP001217500"/>
    </source>
</evidence>
<keyword evidence="4" id="KW-0798">TonB box</keyword>
<dbReference type="RefSeq" id="WP_289503288.1">
    <property type="nucleotide sequence ID" value="NZ_CP116805.1"/>
</dbReference>
<dbReference type="InterPro" id="IPR012910">
    <property type="entry name" value="Plug_dom"/>
</dbReference>
<evidence type="ECO:0000259" key="6">
    <source>
        <dbReference type="Pfam" id="PF00593"/>
    </source>
</evidence>
<dbReference type="Proteomes" id="UP001217500">
    <property type="component" value="Chromosome"/>
</dbReference>
<evidence type="ECO:0000313" key="8">
    <source>
        <dbReference type="EMBL" id="WCL53732.1"/>
    </source>
</evidence>
<sequence length="854" mass="94112">MSLKGALLASTVLALPTAAIAQETQDSGIEEVVVQGQYIPDEKRATSEISNILDAEAFARTGDSDVAVALTRVTGLSVVGGKYVYVRGLGERYSLAQLDGSTLPPLSPLRRDVPLDIFPTAMVGSVLVQKTFSPEYPLDFGGGVVDMRTKAVPDEQILEIGIGTKFNTESTFKGGLSYDGPNSEFFGFGGKMRDLPAALAANPTLEGMTAEERNAAAEALPNKWSIDAEDNLPAAKVDFTYGDRFESGDNAYGFLISGNYENEWDNEFGERNTYATSNAGLVPRDEVNAEACAKYESGDATDCGRRVTNQNISLNGILTVGAELGPDHALKATSVILRKSTKRASIEKGSFASDPGSIRTNSETWWEEREVWWNQVSGEHHFSHDSDTFQETQVNWLANYTRSTRDLPFWREFTYDFDENEQADLLSPRTDGNRTSYGALKSETWSGGVDILQPVTLGDTPVDFKLGAHMSDQDYTSSMLRYGFVFPAGANIELRKLVPEIVFGPVNLDPAGITLAEYTDPSDEFTGNQKITSLYAGIDAQLSDVLRIAVGGRYEKSEQDLLTFIRVTGEPDPVSRSEEDFLPAATLTWEFAENLQLRLAYSQTVNRPTLRELSRATFVNERGENVRGNPDLLTADIDNYDARIEWYFGAADFASVGVFYKDFTNPIEESYTILGEGPLKSLQNAAGAKLKGAEAELQINLPVREAFGWDFVGDREFFFNGNISYIDSEVDLTGQDTQATTLVRPLQGTSKWLGNASIGWEEFETGERVSLVLNYQGKRIDGTGLFGAPDVYENPPILLNFVYKRNVDVFGGPLEVSFKAENLLNDDYRRTQGEGIFEQYDLGRAFSLGFKYSF</sequence>
<comment type="subcellular location">
    <subcellularLocation>
        <location evidence="1 4">Cell outer membrane</location>
    </subcellularLocation>
</comment>
<feature type="chain" id="PRO_5042283856" evidence="5">
    <location>
        <begin position="22"/>
        <end position="854"/>
    </location>
</feature>
<feature type="signal peptide" evidence="5">
    <location>
        <begin position="1"/>
        <end position="21"/>
    </location>
</feature>
<evidence type="ECO:0000256" key="1">
    <source>
        <dbReference type="ARBA" id="ARBA00004442"/>
    </source>
</evidence>
<dbReference type="AlphaFoldDB" id="A0AAF0BL53"/>
<evidence type="ECO:0000256" key="4">
    <source>
        <dbReference type="RuleBase" id="RU003357"/>
    </source>
</evidence>
<feature type="domain" description="TonB-dependent receptor plug" evidence="7">
    <location>
        <begin position="43"/>
        <end position="144"/>
    </location>
</feature>
<protein>
    <submittedName>
        <fullName evidence="8">TonB-dependent receptor</fullName>
    </submittedName>
</protein>
<dbReference type="Gene3D" id="2.170.130.10">
    <property type="entry name" value="TonB-dependent receptor, plug domain"/>
    <property type="match status" value="1"/>
</dbReference>